<evidence type="ECO:0000313" key="4">
    <source>
        <dbReference type="EMBL" id="KAL2342194.1"/>
    </source>
</evidence>
<dbReference type="EMBL" id="JBGMDY010000003">
    <property type="protein sequence ID" value="KAL2342194.1"/>
    <property type="molecule type" value="Genomic_DNA"/>
</dbReference>
<evidence type="ECO:0000256" key="3">
    <source>
        <dbReference type="SAM" id="MobiDB-lite"/>
    </source>
</evidence>
<dbReference type="PANTHER" id="PTHR46433">
    <property type="entry name" value="ANK_REP_REGION DOMAIN-CONTAINING PROTEIN-RELATED"/>
    <property type="match status" value="1"/>
</dbReference>
<keyword evidence="1" id="KW-0433">Leucine-rich repeat</keyword>
<comment type="caution">
    <text evidence="4">The sequence shown here is derived from an EMBL/GenBank/DDBJ whole genome shotgun (WGS) entry which is preliminary data.</text>
</comment>
<protein>
    <recommendedName>
        <fullName evidence="6">Leucine-rich repeat domain, L domain-containing protein</fullName>
    </recommendedName>
</protein>
<sequence>MTCISVFLLQNLVNLKEIDLRESIYLTDIPDLSKAKILELVNLYGCKSLHQLHPSISSLSKLKYLDLSYCSRIRSLDIRSKYLSRLYLYGYGNSCLTNISVASDELTNLDLDTMRKLECLNVNSRSLVDLSLDKCFSLKEISVVSEEITKLSLSDTVISSFSSISSLPKIRYLDLSDCKKIEKLDLHSKSLIELNLSGCSSLKEISMASEEVTELTLSDTAITSLPSSISSLPKLRYLDLSDCKQIEKLDLHSKSLIELDLSGCSSLKEISVASVELTKLSLSDTAITSFSCISSLPKLRYFNLRDCKEIKILDLHSKYLIDLDLSGCSSLKEISMASEKITELSLSNTAITSFSSISSLPNLRYLFLCDCKEIEILDLHSKSLIELDLNGCLSLKEISMIPEEITKLNLSECRNMVSLPELPCALHDLDAFNCISLEREITQRVVLQHMLQKSIPYLHQQQQHHPPKGVVRFVFPGDRVIDDCVFQIAKHSMSIHDFKMSHLSGFIYCFILKENIDYKMLVSIYQDGELLWDSEYTLFNRFPIFSTPISKHMGFWYHDISKFDRENEVYDDSRDVEIKFQLKGSFWGEKHDNILHGLHPLFGESDPHDAMRDIVAGVVARMILVLPVFLIVLLKEDREEPMAVYSCVSTLDADVSCGAFSFFLRSLPFGFNRRGDGKKKRWQWQLSARHPPPSTPLLQLQIADHLRSTYPDYHLTKQQTLFRFVHEALQADPPSAPESSGRNSTIAKKARTCEGAMRPCPLPPRKKLCRPPRTPFTRRRWSRSLT</sequence>
<dbReference type="SUPFAM" id="SSF52058">
    <property type="entry name" value="L domain-like"/>
    <property type="match status" value="2"/>
</dbReference>
<evidence type="ECO:0000256" key="1">
    <source>
        <dbReference type="ARBA" id="ARBA00022614"/>
    </source>
</evidence>
<reference evidence="4 5" key="1">
    <citation type="submission" date="2024-08" db="EMBL/GenBank/DDBJ databases">
        <title>Insights into the chromosomal genome structure of Flemingia macrophylla.</title>
        <authorList>
            <person name="Ding Y."/>
            <person name="Zhao Y."/>
            <person name="Bi W."/>
            <person name="Wu M."/>
            <person name="Zhao G."/>
            <person name="Gong Y."/>
            <person name="Li W."/>
            <person name="Zhang P."/>
        </authorList>
    </citation>
    <scope>NUCLEOTIDE SEQUENCE [LARGE SCALE GENOMIC DNA]</scope>
    <source>
        <strain evidence="4">DYQJB</strain>
        <tissue evidence="4">Leaf</tissue>
    </source>
</reference>
<dbReference type="Gene3D" id="3.80.10.10">
    <property type="entry name" value="Ribonuclease Inhibitor"/>
    <property type="match status" value="3"/>
</dbReference>
<dbReference type="PANTHER" id="PTHR46433:SF3">
    <property type="entry name" value="RAB GTPASE DOMAIN-CONTAINING PROTEIN"/>
    <property type="match status" value="1"/>
</dbReference>
<dbReference type="AlphaFoldDB" id="A0ABD1N2B4"/>
<gene>
    <name evidence="4" type="ORF">Fmac_010134</name>
</gene>
<feature type="region of interest" description="Disordered" evidence="3">
    <location>
        <begin position="755"/>
        <end position="786"/>
    </location>
</feature>
<feature type="compositionally biased region" description="Basic residues" evidence="3">
    <location>
        <begin position="764"/>
        <end position="786"/>
    </location>
</feature>
<dbReference type="InterPro" id="IPR032675">
    <property type="entry name" value="LRR_dom_sf"/>
</dbReference>
<name>A0ABD1N2B4_9FABA</name>
<evidence type="ECO:0000313" key="5">
    <source>
        <dbReference type="Proteomes" id="UP001603857"/>
    </source>
</evidence>
<dbReference type="Proteomes" id="UP001603857">
    <property type="component" value="Unassembled WGS sequence"/>
</dbReference>
<accession>A0ABD1N2B4</accession>
<proteinExistence type="predicted"/>
<dbReference type="Pfam" id="PF12799">
    <property type="entry name" value="LRR_4"/>
    <property type="match status" value="1"/>
</dbReference>
<evidence type="ECO:0008006" key="6">
    <source>
        <dbReference type="Google" id="ProtNLM"/>
    </source>
</evidence>
<evidence type="ECO:0000256" key="2">
    <source>
        <dbReference type="ARBA" id="ARBA00022737"/>
    </source>
</evidence>
<dbReference type="InterPro" id="IPR025875">
    <property type="entry name" value="Leu-rich_rpt_4"/>
</dbReference>
<keyword evidence="5" id="KW-1185">Reference proteome</keyword>
<organism evidence="4 5">
    <name type="scientific">Flemingia macrophylla</name>
    <dbReference type="NCBI Taxonomy" id="520843"/>
    <lineage>
        <taxon>Eukaryota</taxon>
        <taxon>Viridiplantae</taxon>
        <taxon>Streptophyta</taxon>
        <taxon>Embryophyta</taxon>
        <taxon>Tracheophyta</taxon>
        <taxon>Spermatophyta</taxon>
        <taxon>Magnoliopsida</taxon>
        <taxon>eudicotyledons</taxon>
        <taxon>Gunneridae</taxon>
        <taxon>Pentapetalae</taxon>
        <taxon>rosids</taxon>
        <taxon>fabids</taxon>
        <taxon>Fabales</taxon>
        <taxon>Fabaceae</taxon>
        <taxon>Papilionoideae</taxon>
        <taxon>50 kb inversion clade</taxon>
        <taxon>NPAAA clade</taxon>
        <taxon>indigoferoid/millettioid clade</taxon>
        <taxon>Phaseoleae</taxon>
        <taxon>Flemingia</taxon>
    </lineage>
</organism>
<keyword evidence="2" id="KW-0677">Repeat</keyword>